<keyword evidence="8" id="KW-0547">Nucleotide-binding</keyword>
<feature type="domain" description="Protein kinase" evidence="15">
    <location>
        <begin position="115"/>
        <end position="373"/>
    </location>
</feature>
<dbReference type="GeneTree" id="ENSGT00940000157161"/>
<dbReference type="Gene3D" id="1.10.510.10">
    <property type="entry name" value="Transferase(Phosphotransferase) domain 1"/>
    <property type="match status" value="1"/>
</dbReference>
<dbReference type="InterPro" id="IPR008271">
    <property type="entry name" value="Ser/Thr_kinase_AS"/>
</dbReference>
<feature type="region of interest" description="Disordered" evidence="14">
    <location>
        <begin position="1190"/>
        <end position="1617"/>
    </location>
</feature>
<feature type="compositionally biased region" description="Low complexity" evidence="14">
    <location>
        <begin position="1305"/>
        <end position="1314"/>
    </location>
</feature>
<feature type="compositionally biased region" description="Low complexity" evidence="14">
    <location>
        <begin position="1359"/>
        <end position="1370"/>
    </location>
</feature>
<organism evidence="16 17">
    <name type="scientific">Ursus americanus</name>
    <name type="common">American black bear</name>
    <name type="synonym">Euarctos americanus</name>
    <dbReference type="NCBI Taxonomy" id="9643"/>
    <lineage>
        <taxon>Eukaryota</taxon>
        <taxon>Metazoa</taxon>
        <taxon>Chordata</taxon>
        <taxon>Craniata</taxon>
        <taxon>Vertebrata</taxon>
        <taxon>Euteleostomi</taxon>
        <taxon>Mammalia</taxon>
        <taxon>Eutheria</taxon>
        <taxon>Laurasiatheria</taxon>
        <taxon>Carnivora</taxon>
        <taxon>Caniformia</taxon>
        <taxon>Ursidae</taxon>
        <taxon>Ursus</taxon>
    </lineage>
</organism>
<keyword evidence="5" id="KW-0723">Serine/threonine-protein kinase</keyword>
<feature type="region of interest" description="Disordered" evidence="14">
    <location>
        <begin position="956"/>
        <end position="1054"/>
    </location>
</feature>
<feature type="compositionally biased region" description="Low complexity" evidence="14">
    <location>
        <begin position="1258"/>
        <end position="1270"/>
    </location>
</feature>
<feature type="region of interest" description="Disordered" evidence="14">
    <location>
        <begin position="1815"/>
        <end position="1838"/>
    </location>
</feature>
<evidence type="ECO:0000256" key="10">
    <source>
        <dbReference type="ARBA" id="ARBA00022840"/>
    </source>
</evidence>
<feature type="coiled-coil region" evidence="13">
    <location>
        <begin position="1734"/>
        <end position="1765"/>
    </location>
</feature>
<evidence type="ECO:0000256" key="13">
    <source>
        <dbReference type="SAM" id="Coils"/>
    </source>
</evidence>
<dbReference type="GO" id="GO:0005524">
    <property type="term" value="F:ATP binding"/>
    <property type="evidence" value="ECO:0007669"/>
    <property type="project" value="UniProtKB-KW"/>
</dbReference>
<reference evidence="16" key="3">
    <citation type="submission" date="2025-09" db="UniProtKB">
        <authorList>
            <consortium name="Ensembl"/>
        </authorList>
    </citation>
    <scope>IDENTIFICATION</scope>
</reference>
<evidence type="ECO:0000259" key="15">
    <source>
        <dbReference type="PROSITE" id="PS50011"/>
    </source>
</evidence>
<evidence type="ECO:0000256" key="8">
    <source>
        <dbReference type="ARBA" id="ARBA00022741"/>
    </source>
</evidence>
<comment type="cofactor">
    <cofactor evidence="1">
        <name>Mg(2+)</name>
        <dbReference type="ChEBI" id="CHEBI:18420"/>
    </cofactor>
</comment>
<feature type="region of interest" description="Disordered" evidence="14">
    <location>
        <begin position="1634"/>
        <end position="1673"/>
    </location>
</feature>
<dbReference type="FunFam" id="3.10.20.90:FF:000007">
    <property type="entry name" value="Serine/threonine-protein kinase WNK1 isoform 1"/>
    <property type="match status" value="1"/>
</dbReference>
<dbReference type="Gene3D" id="3.10.20.90">
    <property type="entry name" value="Phosphatidylinositol 3-kinase Catalytic Subunit, Chain A, domain 1"/>
    <property type="match status" value="2"/>
</dbReference>
<evidence type="ECO:0000256" key="2">
    <source>
        <dbReference type="ARBA" id="ARBA00004496"/>
    </source>
</evidence>
<proteinExistence type="predicted"/>
<evidence type="ECO:0000256" key="12">
    <source>
        <dbReference type="ARBA" id="ARBA00048679"/>
    </source>
</evidence>
<keyword evidence="13" id="KW-0175">Coiled coil</keyword>
<dbReference type="InterPro" id="IPR050588">
    <property type="entry name" value="WNK_Ser-Thr_kinase"/>
</dbReference>
<feature type="region of interest" description="Disordered" evidence="14">
    <location>
        <begin position="620"/>
        <end position="651"/>
    </location>
</feature>
<feature type="compositionally biased region" description="Basic residues" evidence="14">
    <location>
        <begin position="1036"/>
        <end position="1047"/>
    </location>
</feature>
<name>A0A452QQV2_URSAM</name>
<feature type="region of interest" description="Disordered" evidence="14">
    <location>
        <begin position="94"/>
        <end position="127"/>
    </location>
</feature>
<comment type="catalytic activity">
    <reaction evidence="12">
        <text>L-seryl-[protein] + ATP = O-phospho-L-seryl-[protein] + ADP + H(+)</text>
        <dbReference type="Rhea" id="RHEA:17989"/>
        <dbReference type="Rhea" id="RHEA-COMP:9863"/>
        <dbReference type="Rhea" id="RHEA-COMP:11604"/>
        <dbReference type="ChEBI" id="CHEBI:15378"/>
        <dbReference type="ChEBI" id="CHEBI:29999"/>
        <dbReference type="ChEBI" id="CHEBI:30616"/>
        <dbReference type="ChEBI" id="CHEBI:83421"/>
        <dbReference type="ChEBI" id="CHEBI:456216"/>
        <dbReference type="EC" id="2.7.11.1"/>
    </reaction>
</comment>
<dbReference type="PROSITE" id="PS50011">
    <property type="entry name" value="PROTEIN_KINASE_DOM"/>
    <property type="match status" value="1"/>
</dbReference>
<evidence type="ECO:0000256" key="1">
    <source>
        <dbReference type="ARBA" id="ARBA00001946"/>
    </source>
</evidence>
<keyword evidence="10" id="KW-0067">ATP-binding</keyword>
<dbReference type="InterPro" id="IPR011009">
    <property type="entry name" value="Kinase-like_dom_sf"/>
</dbReference>
<dbReference type="SMART" id="SM00220">
    <property type="entry name" value="S_TKc"/>
    <property type="match status" value="1"/>
</dbReference>
<evidence type="ECO:0000256" key="14">
    <source>
        <dbReference type="SAM" id="MobiDB-lite"/>
    </source>
</evidence>
<dbReference type="FunFam" id="3.10.20.90:FF:000012">
    <property type="entry name" value="Serine/threonine-protein kinase WNK1 isoform 2"/>
    <property type="match status" value="1"/>
</dbReference>
<feature type="compositionally biased region" description="Pro residues" evidence="14">
    <location>
        <begin position="1248"/>
        <end position="1257"/>
    </location>
</feature>
<dbReference type="GO" id="GO:0005829">
    <property type="term" value="C:cytosol"/>
    <property type="evidence" value="ECO:0007669"/>
    <property type="project" value="Ensembl"/>
</dbReference>
<dbReference type="GO" id="GO:0004674">
    <property type="term" value="F:protein serine/threonine kinase activity"/>
    <property type="evidence" value="ECO:0007669"/>
    <property type="project" value="UniProtKB-KW"/>
</dbReference>
<evidence type="ECO:0000313" key="17">
    <source>
        <dbReference type="Proteomes" id="UP000291022"/>
    </source>
</evidence>
<evidence type="ECO:0000256" key="6">
    <source>
        <dbReference type="ARBA" id="ARBA00022553"/>
    </source>
</evidence>
<feature type="compositionally biased region" description="Polar residues" evidence="14">
    <location>
        <begin position="1538"/>
        <end position="1568"/>
    </location>
</feature>
<feature type="compositionally biased region" description="Basic and acidic residues" evidence="14">
    <location>
        <begin position="474"/>
        <end position="485"/>
    </location>
</feature>
<feature type="compositionally biased region" description="Basic residues" evidence="14">
    <location>
        <begin position="1784"/>
        <end position="1794"/>
    </location>
</feature>
<feature type="region of interest" description="Disordered" evidence="14">
    <location>
        <begin position="858"/>
        <end position="884"/>
    </location>
</feature>
<feature type="compositionally biased region" description="Pro residues" evidence="14">
    <location>
        <begin position="958"/>
        <end position="970"/>
    </location>
</feature>
<feature type="compositionally biased region" description="Low complexity" evidence="14">
    <location>
        <begin position="1664"/>
        <end position="1673"/>
    </location>
</feature>
<feature type="compositionally biased region" description="Pro residues" evidence="14">
    <location>
        <begin position="863"/>
        <end position="872"/>
    </location>
</feature>
<feature type="region of interest" description="Disordered" evidence="14">
    <location>
        <begin position="1"/>
        <end position="27"/>
    </location>
</feature>
<reference evidence="17" key="1">
    <citation type="submission" date="2016-06" db="EMBL/GenBank/DDBJ databases">
        <title>De novo assembly and RNA-Seq shows season-dependent expression and editing in black bear kidneys.</title>
        <authorList>
            <person name="Korstanje R."/>
            <person name="Srivastava A."/>
            <person name="Sarsani V.K."/>
            <person name="Sheehan S.M."/>
            <person name="Seger R.L."/>
            <person name="Barter M.E."/>
            <person name="Lindqvist C."/>
            <person name="Brody L.C."/>
            <person name="Mullikin J.C."/>
        </authorList>
    </citation>
    <scope>NUCLEOTIDE SEQUENCE [LARGE SCALE GENOMIC DNA]</scope>
</reference>
<feature type="region of interest" description="Disordered" evidence="14">
    <location>
        <begin position="1924"/>
        <end position="1945"/>
    </location>
</feature>
<dbReference type="Proteomes" id="UP000291022">
    <property type="component" value="Unassembled WGS sequence"/>
</dbReference>
<dbReference type="EC" id="2.7.11.1" evidence="3"/>
<evidence type="ECO:0000256" key="11">
    <source>
        <dbReference type="ARBA" id="ARBA00047899"/>
    </source>
</evidence>
<evidence type="ECO:0000256" key="3">
    <source>
        <dbReference type="ARBA" id="ARBA00012513"/>
    </source>
</evidence>
<keyword evidence="17" id="KW-1185">Reference proteome</keyword>
<reference evidence="16" key="2">
    <citation type="submission" date="2025-08" db="UniProtKB">
        <authorList>
            <consortium name="Ensembl"/>
        </authorList>
    </citation>
    <scope>IDENTIFICATION</scope>
</reference>
<evidence type="ECO:0000256" key="7">
    <source>
        <dbReference type="ARBA" id="ARBA00022679"/>
    </source>
</evidence>
<dbReference type="Pfam" id="PF00069">
    <property type="entry name" value="Pkinase"/>
    <property type="match status" value="1"/>
</dbReference>
<dbReference type="InterPro" id="IPR056865">
    <property type="entry name" value="CCTL2_WNK"/>
</dbReference>
<dbReference type="Ensembl" id="ENSUAMT00000008945.1">
    <property type="protein sequence ID" value="ENSUAMP00000007922.1"/>
    <property type="gene ID" value="ENSUAMG00000006781.1"/>
</dbReference>
<evidence type="ECO:0000256" key="4">
    <source>
        <dbReference type="ARBA" id="ARBA00022490"/>
    </source>
</evidence>
<protein>
    <recommendedName>
        <fullName evidence="3">non-specific serine/threonine protein kinase</fullName>
        <ecNumber evidence="3">2.7.11.1</ecNumber>
    </recommendedName>
</protein>
<keyword evidence="6" id="KW-0597">Phosphoprotein</keyword>
<dbReference type="InterPro" id="IPR024678">
    <property type="entry name" value="Kinase_OSR1/WNK_CCT"/>
</dbReference>
<keyword evidence="9" id="KW-0418">Kinase</keyword>
<accession>A0A452QQV2</accession>
<dbReference type="FunFam" id="3.30.200.20:FF:000494">
    <property type="entry name" value="serine/threonine-protein kinase WNK2 isoform X2"/>
    <property type="match status" value="1"/>
</dbReference>
<dbReference type="InterPro" id="IPR000719">
    <property type="entry name" value="Prot_kinase_dom"/>
</dbReference>
<comment type="catalytic activity">
    <reaction evidence="11">
        <text>L-threonyl-[protein] + ATP = O-phospho-L-threonyl-[protein] + ADP + H(+)</text>
        <dbReference type="Rhea" id="RHEA:46608"/>
        <dbReference type="Rhea" id="RHEA-COMP:11060"/>
        <dbReference type="Rhea" id="RHEA-COMP:11605"/>
        <dbReference type="ChEBI" id="CHEBI:15378"/>
        <dbReference type="ChEBI" id="CHEBI:30013"/>
        <dbReference type="ChEBI" id="CHEBI:30616"/>
        <dbReference type="ChEBI" id="CHEBI:61977"/>
        <dbReference type="ChEBI" id="CHEBI:456216"/>
        <dbReference type="EC" id="2.7.11.1"/>
    </reaction>
</comment>
<dbReference type="STRING" id="9643.ENSUAMP00000007922"/>
<dbReference type="PROSITE" id="PS00108">
    <property type="entry name" value="PROTEIN_KINASE_ST"/>
    <property type="match status" value="1"/>
</dbReference>
<feature type="region of interest" description="Disordered" evidence="14">
    <location>
        <begin position="1773"/>
        <end position="1794"/>
    </location>
</feature>
<dbReference type="PANTHER" id="PTHR13902">
    <property type="entry name" value="SERINE/THREONINE-PROTEIN KINASE WNK WITH NO LYSINE -RELATED"/>
    <property type="match status" value="1"/>
</dbReference>
<sequence>AQLRKGRKGQEGSGRPHGAAGLPSPQARAQSLPAVLAAAGPVLTETHRRLCGCCLLSRRTGSFFSSARHCPTRAFTPGLIQAVGSVWAIAAEGLGQTPGGQDARSPPFPWSSHTEPQGRPVGSGPAPWLRGGRLQSRGCPSARVSLQDRKLTKLERQRFKEEAEMLKGLQHPNIVRFYDFWESSARGKRCIVLVTELMTSGTLKTYLKRFKVMKPKVLRSWCRQILKGLLFLHTRTPPIIHRDLKCDNIFITGPTGSVKIGDLGLATLKRASFAKSVIGTPEFMAPEMYEEHYDESVDVYAFGMCMLEMATSEYPYSECQNAAQIYRKVTCGIKPASFEKVHDPEIKEIIGECICKNKEERYEIKDLLSHAFFAEDTGVRVELAEEDHGRKSTIALRLWVEDPKKLKGKPKDNGAIEFTFDLEKETPDGVAQEMIESGFFHESDVKIVAKSIRDRVALIQWRRERIWPALQPPEQREPGSPDKARGPPAPLQVQVTYHAPAGPPEPEEPEADQHLLPTALPASATSLASDSTFDSGQGSTVYSDSQSSQQSVVLGSLADAAPPPAQCVCSPPVSVSISDGPVLPYSLPSLGTYQQPAAPGLPVGSIPPPAHPPLPQQHFPEPAISFAPVPTGPGQPAPPGHQPPPLAQPVPLPPVLAPPSVGPLQPVPPHLPPYLAPTPQVVAPAQLKPLQMPPAPLQPLSQVPAQVPPLPVGPPIAPLASIDSLPAALPDLQAASGPAVPAPSQYFSPAVILPSLPLSAATAPLPASPALPLQAVKLPHPAGAPLAVPCRTIVPNVAATATAIPLLAVAPQGVAALSIHPAAVAQLPAQPVYPAAFPQMVPSDIPPSPLHVAQNVRAAAPQAAPPTLPQPHQPSTRLPEQATVTGGAGSQILLGHPPPYAADVTVQVPMAPTPATVLSPPLPEVLPPAVPELPQLPSSLASVVVAASQSLPIQTAPLLPPATHPPPPTGPGIASPCPAVQLTVEPAPEEQASQDKQPGPPQTCESYGGSDVTSGREMSDSCEGAFGGGRLEGKAARKHHRRSTRARSRQERASRPRLTILNVCNTGDKMVECQLETHNHKMVTFKFDLDGDAPDEIATYMVEHDFILPAERETFIEQMKDVMDKAEDMLSEDTDIDRGSDPGASPPHLSTCGLGEIHWASPLFLSCFIVLHTGKRWFIICPVAEHPAVEAPEASPPLPPSSVQPEASQDTAPRKEQLSLKENSGFPASLQPLSQAGPRDTPGGAPAPLVPPSPPVTALPQDMAAPAASPKPEPAVGAAVQTGGPGTSQGMAGERETPQPLAETQDGQLAAQPLGAGGGPCAPPLEAPRYPTGLGEPASAREATAQGEPLRAPAPAPGAPSGTPQPALGQPLPPLPPAVGAISLLPSPPLGPTVPPQPPSALESDGEGPPPRVGFVDSTIKSLDEKLRTLLYQEHMPTSSASAGTPVEAGDRDLTLEPQPVVSPGPTRVVGSLGTSEAAPGPGAALEQAGSSPMTGNEPQVSRQNPSAHEAPPDVPTSAFPARVEPAERSSGVPGESAQPTQSCLGTLTEDSQASHPQMQGAQASESPQKCLGQQEGSSPAKTVGRFSVVSTQDEWTLGSPHSLRYSAPPDVYLEEAPHSPDVKLAVRRAQTASSIEVGAGEPVSSDSGDECPRRRPPVQKHASLPSSSGSVASDLVKKATAFLHRSSRAGSPGPETPSRVGVKVPTISVTSFHSQSSYISSDNDSEIEDADIRKELQSLREKHLKEISELQSQQKQEIEALYRRLGKPLPPNLGLFHTAPPAGRRRKSKSKLKAGKLLSPLVQQLKVVASSTGHLSDCSRAPPAKDPAQAGAGPTAASDLCGKAVQTQQPCSVRASLSADICSGLATDGGGAHGPGWTVYHPTSERLTYKSSSKPRARFLSGPVSVSIWSALKRLCLGKEHSSRSSTSSLVPGPEPGPQPTLHVQAQANNSNNKRGTFTDDLHKLVDEWTSKTVGAAQLKPSLNQLKQTQRLHGMEVTAGWPPAAAEAQAVSGAQRMNAPRAAVGTPCLAPAPSPLATAAIPGTTPVLPMPGTALSGLPAPPCTRPLGQYRILFPPPVSWGPWAAQVSSQSPAPRLGLGAAGVPALPVFLRPPVVSAPGPRLRIT</sequence>
<feature type="compositionally biased region" description="Polar residues" evidence="14">
    <location>
        <begin position="875"/>
        <end position="884"/>
    </location>
</feature>
<gene>
    <name evidence="16" type="primary">WNK2</name>
</gene>
<dbReference type="Gene3D" id="3.30.200.20">
    <property type="entry name" value="Phosphorylase Kinase, domain 1"/>
    <property type="match status" value="1"/>
</dbReference>
<dbReference type="FunFam" id="1.10.510.10:FF:000006">
    <property type="entry name" value="Serine/threonine-protein kinase WNK1 isoform 2"/>
    <property type="match status" value="1"/>
</dbReference>
<dbReference type="SUPFAM" id="SSF56112">
    <property type="entry name" value="Protein kinase-like (PK-like)"/>
    <property type="match status" value="1"/>
</dbReference>
<evidence type="ECO:0000256" key="5">
    <source>
        <dbReference type="ARBA" id="ARBA00022527"/>
    </source>
</evidence>
<keyword evidence="7" id="KW-0808">Transferase</keyword>
<evidence type="ECO:0000256" key="9">
    <source>
        <dbReference type="ARBA" id="ARBA00022777"/>
    </source>
</evidence>
<feature type="region of interest" description="Disordered" evidence="14">
    <location>
        <begin position="470"/>
        <end position="490"/>
    </location>
</feature>
<feature type="compositionally biased region" description="Polar residues" evidence="14">
    <location>
        <begin position="1489"/>
        <end position="1507"/>
    </location>
</feature>
<keyword evidence="4" id="KW-0963">Cytoplasm</keyword>
<comment type="subcellular location">
    <subcellularLocation>
        <location evidence="2">Cytoplasm</location>
    </subcellularLocation>
</comment>
<dbReference type="Pfam" id="PF24889">
    <property type="entry name" value="CCTL2_WNK"/>
    <property type="match status" value="1"/>
</dbReference>
<evidence type="ECO:0000313" key="16">
    <source>
        <dbReference type="Ensembl" id="ENSUAMP00000007922.1"/>
    </source>
</evidence>
<dbReference type="Pfam" id="PF12202">
    <property type="entry name" value="OSR1_C"/>
    <property type="match status" value="1"/>
</dbReference>
<feature type="compositionally biased region" description="Pro residues" evidence="14">
    <location>
        <begin position="1386"/>
        <end position="1399"/>
    </location>
</feature>
<feature type="compositionally biased region" description="Pro residues" evidence="14">
    <location>
        <begin position="630"/>
        <end position="651"/>
    </location>
</feature>